<sequence length="409" mass="46070">MLIITYEYKLEPTLAQEAVIDDWLEICRKVYNYALAERKDWVRSRKSSIHACSIDREYIIPVDAKRPTFASQCKSLAAAKQEIPALKRPHAHVLQQVLRTLEASFVAMWERGHGFPRFKKRMRSFAFPQLNQGVVRGNRVNLPKLGWVKMRLSRPAPEGFAAKQLRVVKRASGYYVMIVFQSDVEVAAVQPHGEPLGIDVGIESYLATSAGELVENPRFFVHGQRKLKSLQGQLKRRKKGSNRWLALQRKIARHHEYLANARKDFQFKLAHHLCDQAGMVFVEKLNLKGLAKGMLAGQCLDAAWGRYLSTQEWVCWKRGVYFAAVEASGTGQECPGCAVVVKKDLSVRIYECPECGYTTNRDVASAQGVRNRGLAAVGHTDKKLREGNAEWAPSELRIPTPLGRGVSNG</sequence>
<comment type="similarity">
    <text evidence="1">In the C-terminal section; belongs to the transposase 35 family.</text>
</comment>
<evidence type="ECO:0000256" key="1">
    <source>
        <dbReference type="ARBA" id="ARBA00008761"/>
    </source>
</evidence>
<dbReference type="EMBL" id="JTHE03000103">
    <property type="protein sequence ID" value="MCM1984684.1"/>
    <property type="molecule type" value="Genomic_DNA"/>
</dbReference>
<dbReference type="InterPro" id="IPR010095">
    <property type="entry name" value="Cas12f1-like_TNB"/>
</dbReference>
<name>A0ABD4T7F5_9CYAN</name>
<accession>A0ABD4T7F5</accession>
<evidence type="ECO:0000256" key="3">
    <source>
        <dbReference type="ARBA" id="ARBA00022723"/>
    </source>
</evidence>
<dbReference type="GO" id="GO:0046872">
    <property type="term" value="F:metal ion binding"/>
    <property type="evidence" value="ECO:0007669"/>
    <property type="project" value="UniProtKB-KW"/>
</dbReference>
<keyword evidence="2" id="KW-0815">Transposition</keyword>
<organism evidence="10 11">
    <name type="scientific">Lyngbya confervoides BDU141951</name>
    <dbReference type="NCBI Taxonomy" id="1574623"/>
    <lineage>
        <taxon>Bacteria</taxon>
        <taxon>Bacillati</taxon>
        <taxon>Cyanobacteriota</taxon>
        <taxon>Cyanophyceae</taxon>
        <taxon>Oscillatoriophycideae</taxon>
        <taxon>Oscillatoriales</taxon>
        <taxon>Microcoleaceae</taxon>
        <taxon>Lyngbya</taxon>
    </lineage>
</organism>
<dbReference type="RefSeq" id="WP_166276773.1">
    <property type="nucleotide sequence ID" value="NZ_JTHE03000103.1"/>
</dbReference>
<protein>
    <submittedName>
        <fullName evidence="10">Transposase</fullName>
    </submittedName>
</protein>
<evidence type="ECO:0000256" key="5">
    <source>
        <dbReference type="ARBA" id="ARBA00023125"/>
    </source>
</evidence>
<dbReference type="GO" id="GO:0032196">
    <property type="term" value="P:transposition"/>
    <property type="evidence" value="ECO:0007669"/>
    <property type="project" value="UniProtKB-KW"/>
</dbReference>
<dbReference type="GO" id="GO:0003677">
    <property type="term" value="F:DNA binding"/>
    <property type="evidence" value="ECO:0007669"/>
    <property type="project" value="UniProtKB-KW"/>
</dbReference>
<dbReference type="InterPro" id="IPR001959">
    <property type="entry name" value="Transposase"/>
</dbReference>
<dbReference type="Pfam" id="PF12323">
    <property type="entry name" value="HTH_OrfB_IS605"/>
    <property type="match status" value="1"/>
</dbReference>
<feature type="domain" description="Probable transposase IS891/IS1136/IS1341" evidence="7">
    <location>
        <begin position="187"/>
        <end position="292"/>
    </location>
</feature>
<evidence type="ECO:0000259" key="7">
    <source>
        <dbReference type="Pfam" id="PF01385"/>
    </source>
</evidence>
<proteinExistence type="inferred from homology"/>
<keyword evidence="3" id="KW-0479">Metal-binding</keyword>
<keyword evidence="11" id="KW-1185">Reference proteome</keyword>
<evidence type="ECO:0000259" key="8">
    <source>
        <dbReference type="Pfam" id="PF07282"/>
    </source>
</evidence>
<evidence type="ECO:0000313" key="11">
    <source>
        <dbReference type="Proteomes" id="UP000031561"/>
    </source>
</evidence>
<dbReference type="Proteomes" id="UP000031561">
    <property type="component" value="Unassembled WGS sequence"/>
</dbReference>
<dbReference type="AlphaFoldDB" id="A0ABD4T7F5"/>
<dbReference type="Pfam" id="PF07282">
    <property type="entry name" value="Cas12f1-like_TNB"/>
    <property type="match status" value="1"/>
</dbReference>
<evidence type="ECO:0000256" key="2">
    <source>
        <dbReference type="ARBA" id="ARBA00022578"/>
    </source>
</evidence>
<feature type="domain" description="Cas12f1-like TNB" evidence="8">
    <location>
        <begin position="304"/>
        <end position="367"/>
    </location>
</feature>
<evidence type="ECO:0000259" key="9">
    <source>
        <dbReference type="Pfam" id="PF12323"/>
    </source>
</evidence>
<keyword evidence="6" id="KW-0233">DNA recombination</keyword>
<comment type="caution">
    <text evidence="10">The sequence shown here is derived from an EMBL/GenBank/DDBJ whole genome shotgun (WGS) entry which is preliminary data.</text>
</comment>
<dbReference type="InterPro" id="IPR021027">
    <property type="entry name" value="Transposase_put_HTH"/>
</dbReference>
<dbReference type="GO" id="GO:0006310">
    <property type="term" value="P:DNA recombination"/>
    <property type="evidence" value="ECO:0007669"/>
    <property type="project" value="UniProtKB-KW"/>
</dbReference>
<reference evidence="10 11" key="1">
    <citation type="journal article" date="2015" name="Genome Announc.">
        <title>Draft Genome Sequence of Filamentous Marine Cyanobacterium Lyngbya confervoides Strain BDU141951.</title>
        <authorList>
            <person name="Chandrababunaidu M.M."/>
            <person name="Sen D."/>
            <person name="Tripathy S."/>
        </authorList>
    </citation>
    <scope>NUCLEOTIDE SEQUENCE [LARGE SCALE GENOMIC DNA]</scope>
    <source>
        <strain evidence="10 11">BDU141951</strain>
    </source>
</reference>
<evidence type="ECO:0000256" key="4">
    <source>
        <dbReference type="ARBA" id="ARBA00022833"/>
    </source>
</evidence>
<feature type="domain" description="Transposase putative helix-turn-helix" evidence="9">
    <location>
        <begin position="1"/>
        <end position="46"/>
    </location>
</feature>
<dbReference type="Pfam" id="PF01385">
    <property type="entry name" value="OrfB_IS605"/>
    <property type="match status" value="1"/>
</dbReference>
<gene>
    <name evidence="10" type="ORF">QQ91_0017820</name>
</gene>
<keyword evidence="4" id="KW-0862">Zinc</keyword>
<dbReference type="NCBIfam" id="NF040570">
    <property type="entry name" value="guided_TnpB"/>
    <property type="match status" value="1"/>
</dbReference>
<keyword evidence="5" id="KW-0238">DNA-binding</keyword>
<evidence type="ECO:0000256" key="6">
    <source>
        <dbReference type="ARBA" id="ARBA00023172"/>
    </source>
</evidence>
<evidence type="ECO:0000313" key="10">
    <source>
        <dbReference type="EMBL" id="MCM1984684.1"/>
    </source>
</evidence>